<dbReference type="Gene3D" id="1.10.630.10">
    <property type="entry name" value="Cytochrome P450"/>
    <property type="match status" value="1"/>
</dbReference>
<sequence length="525" mass="59968">MAFHISSLLETFPRLQDGLKPAVIALATLLGLTALRRVFSLVKVVRSPSYFPKLWTPLQPFTVPGVLFKTASTSSWNHGRDWHWVRRYQSTDRLPAHESKNIDGPISILDVKLRMGSQRSSFFKPEETMEPFTYWGMNLISSNGAMWRKHRRVVGPAFGPELYKLVWRKTLEIYRDMIEVEGWKDKDVVDIPVIQKVTFKIAFLIVRLLPPQAADGGMPVQEALRVVADTIVLFTAVPKWLYYLPIPKLREIQLARERLRVFMQEQVVQRRALVAAGDTRADVFTIMVKSNQDESSKYQLDDDELIGNIFAFLFAGHETTANTFAVTLGYMAINEEIQNEVVEQIMSVVGPDRDPEYDDYPKLDKVLAIFYEATRMVPAGHVLIRQAMEDTVLNVPNPVGEEGSKMVPIPKGTEVILDMVGVQYNPRYFEDPETYKPSRWYGLPPDSERFTAFSVGGRACLGRKFATVEATCFLTLILREWQVLPVFRSGETKEAWSARVMNDTRALMTLSVAEFPLRLVRRKRV</sequence>
<evidence type="ECO:0000256" key="3">
    <source>
        <dbReference type="ARBA" id="ARBA00022723"/>
    </source>
</evidence>
<feature type="binding site" description="axial binding residue" evidence="7">
    <location>
        <position position="460"/>
    </location>
    <ligand>
        <name>heme</name>
        <dbReference type="ChEBI" id="CHEBI:30413"/>
    </ligand>
    <ligandPart>
        <name>Fe</name>
        <dbReference type="ChEBI" id="CHEBI:18248"/>
    </ligandPart>
</feature>
<keyword evidence="3 7" id="KW-0479">Metal-binding</keyword>
<dbReference type="EMBL" id="JACAZI010000005">
    <property type="protein sequence ID" value="KAF7360370.1"/>
    <property type="molecule type" value="Genomic_DNA"/>
</dbReference>
<keyword evidence="4 8" id="KW-0560">Oxidoreductase</keyword>
<evidence type="ECO:0000256" key="4">
    <source>
        <dbReference type="ARBA" id="ARBA00023002"/>
    </source>
</evidence>
<reference evidence="9" key="1">
    <citation type="submission" date="2020-05" db="EMBL/GenBank/DDBJ databases">
        <title>Mycena genomes resolve the evolution of fungal bioluminescence.</title>
        <authorList>
            <person name="Tsai I.J."/>
        </authorList>
    </citation>
    <scope>NUCLEOTIDE SEQUENCE</scope>
    <source>
        <strain evidence="9">CCC161011</strain>
    </source>
</reference>
<dbReference type="PRINTS" id="PR00385">
    <property type="entry name" value="P450"/>
</dbReference>
<keyword evidence="6 8" id="KW-0503">Monooxygenase</keyword>
<name>A0A8H7D3R8_9AGAR</name>
<evidence type="ECO:0000256" key="6">
    <source>
        <dbReference type="ARBA" id="ARBA00023033"/>
    </source>
</evidence>
<accession>A0A8H7D3R8</accession>
<evidence type="ECO:0000256" key="5">
    <source>
        <dbReference type="ARBA" id="ARBA00023004"/>
    </source>
</evidence>
<dbReference type="GO" id="GO:0005506">
    <property type="term" value="F:iron ion binding"/>
    <property type="evidence" value="ECO:0007669"/>
    <property type="project" value="InterPro"/>
</dbReference>
<comment type="caution">
    <text evidence="9">The sequence shown here is derived from an EMBL/GenBank/DDBJ whole genome shotgun (WGS) entry which is preliminary data.</text>
</comment>
<dbReference type="GO" id="GO:0020037">
    <property type="term" value="F:heme binding"/>
    <property type="evidence" value="ECO:0007669"/>
    <property type="project" value="InterPro"/>
</dbReference>
<dbReference type="GO" id="GO:0016705">
    <property type="term" value="F:oxidoreductase activity, acting on paired donors, with incorporation or reduction of molecular oxygen"/>
    <property type="evidence" value="ECO:0007669"/>
    <property type="project" value="InterPro"/>
</dbReference>
<dbReference type="InterPro" id="IPR050196">
    <property type="entry name" value="Cytochrome_P450_Monoox"/>
</dbReference>
<evidence type="ECO:0008006" key="11">
    <source>
        <dbReference type="Google" id="ProtNLM"/>
    </source>
</evidence>
<gene>
    <name evidence="9" type="ORF">MVEN_00766700</name>
</gene>
<evidence type="ECO:0000256" key="8">
    <source>
        <dbReference type="RuleBase" id="RU000461"/>
    </source>
</evidence>
<keyword evidence="2 7" id="KW-0349">Heme</keyword>
<dbReference type="PRINTS" id="PR00463">
    <property type="entry name" value="EP450I"/>
</dbReference>
<evidence type="ECO:0000256" key="7">
    <source>
        <dbReference type="PIRSR" id="PIRSR602401-1"/>
    </source>
</evidence>
<keyword evidence="5 7" id="KW-0408">Iron</keyword>
<organism evidence="9 10">
    <name type="scientific">Mycena venus</name>
    <dbReference type="NCBI Taxonomy" id="2733690"/>
    <lineage>
        <taxon>Eukaryota</taxon>
        <taxon>Fungi</taxon>
        <taxon>Dikarya</taxon>
        <taxon>Basidiomycota</taxon>
        <taxon>Agaricomycotina</taxon>
        <taxon>Agaricomycetes</taxon>
        <taxon>Agaricomycetidae</taxon>
        <taxon>Agaricales</taxon>
        <taxon>Marasmiineae</taxon>
        <taxon>Mycenaceae</taxon>
        <taxon>Mycena</taxon>
    </lineage>
</organism>
<dbReference type="InterPro" id="IPR001128">
    <property type="entry name" value="Cyt_P450"/>
</dbReference>
<dbReference type="SUPFAM" id="SSF48264">
    <property type="entry name" value="Cytochrome P450"/>
    <property type="match status" value="1"/>
</dbReference>
<proteinExistence type="inferred from homology"/>
<evidence type="ECO:0000313" key="9">
    <source>
        <dbReference type="EMBL" id="KAF7360370.1"/>
    </source>
</evidence>
<dbReference type="Proteomes" id="UP000620124">
    <property type="component" value="Unassembled WGS sequence"/>
</dbReference>
<keyword evidence="10" id="KW-1185">Reference proteome</keyword>
<dbReference type="Pfam" id="PF00067">
    <property type="entry name" value="p450"/>
    <property type="match status" value="1"/>
</dbReference>
<dbReference type="PANTHER" id="PTHR24291:SF50">
    <property type="entry name" value="BIFUNCTIONAL ALBAFLAVENONE MONOOXYGENASE_TERPENE SYNTHASE"/>
    <property type="match status" value="1"/>
</dbReference>
<protein>
    <recommendedName>
        <fullName evidence="11">Cytochrome P450</fullName>
    </recommendedName>
</protein>
<evidence type="ECO:0000256" key="1">
    <source>
        <dbReference type="ARBA" id="ARBA00010617"/>
    </source>
</evidence>
<dbReference type="GO" id="GO:0004497">
    <property type="term" value="F:monooxygenase activity"/>
    <property type="evidence" value="ECO:0007669"/>
    <property type="project" value="UniProtKB-KW"/>
</dbReference>
<dbReference type="OrthoDB" id="1470350at2759"/>
<dbReference type="InterPro" id="IPR002401">
    <property type="entry name" value="Cyt_P450_E_grp-I"/>
</dbReference>
<evidence type="ECO:0000256" key="2">
    <source>
        <dbReference type="ARBA" id="ARBA00022617"/>
    </source>
</evidence>
<dbReference type="AlphaFoldDB" id="A0A8H7D3R8"/>
<dbReference type="PROSITE" id="PS00086">
    <property type="entry name" value="CYTOCHROME_P450"/>
    <property type="match status" value="1"/>
</dbReference>
<comment type="similarity">
    <text evidence="1 8">Belongs to the cytochrome P450 family.</text>
</comment>
<dbReference type="PANTHER" id="PTHR24291">
    <property type="entry name" value="CYTOCHROME P450 FAMILY 4"/>
    <property type="match status" value="1"/>
</dbReference>
<dbReference type="InterPro" id="IPR017972">
    <property type="entry name" value="Cyt_P450_CS"/>
</dbReference>
<evidence type="ECO:0000313" key="10">
    <source>
        <dbReference type="Proteomes" id="UP000620124"/>
    </source>
</evidence>
<dbReference type="InterPro" id="IPR036396">
    <property type="entry name" value="Cyt_P450_sf"/>
</dbReference>
<comment type="cofactor">
    <cofactor evidence="7">
        <name>heme</name>
        <dbReference type="ChEBI" id="CHEBI:30413"/>
    </cofactor>
</comment>